<dbReference type="Pfam" id="PF01740">
    <property type="entry name" value="STAS"/>
    <property type="match status" value="1"/>
</dbReference>
<keyword evidence="4" id="KW-1185">Reference proteome</keyword>
<dbReference type="InterPro" id="IPR002645">
    <property type="entry name" value="STAS_dom"/>
</dbReference>
<dbReference type="PATRIC" id="fig|1408103.3.peg.3282"/>
<evidence type="ECO:0000313" key="4">
    <source>
        <dbReference type="Proteomes" id="UP000034166"/>
    </source>
</evidence>
<dbReference type="SUPFAM" id="SSF52091">
    <property type="entry name" value="SpoIIaa-like"/>
    <property type="match status" value="1"/>
</dbReference>
<dbReference type="InterPro" id="IPR051932">
    <property type="entry name" value="Bact_StressResp_Reg"/>
</dbReference>
<dbReference type="PROSITE" id="PS50801">
    <property type="entry name" value="STAS"/>
    <property type="match status" value="1"/>
</dbReference>
<evidence type="ECO:0000256" key="1">
    <source>
        <dbReference type="ARBA" id="ARBA00022553"/>
    </source>
</evidence>
<dbReference type="EMBL" id="LAYY01000016">
    <property type="protein sequence ID" value="KKK37186.1"/>
    <property type="molecule type" value="Genomic_DNA"/>
</dbReference>
<sequence>MNKELILLGEKISERKTAIAKKVHLESMEQASPEQLKQISTMQESEIIEVRAEFIHMFAEALKNNGVDKDKAYDDIEKWAIETAEFTYNNGFSLDEALKDTSNYRKFLHDALEEEMLSQNVSIKTAFAVSRVIDPLIDHAVYCFSLTFVSFYKKTLDSAKSAFLELSVPVVPLSKGVAILPLVGDVDTERAHLLMEETLKEAERLKLSNLILDLSGVVMVDTMVADQIFKVMDALKLLGVQTIVTGIRPEIAQTVVSLGLDFSKQVTRANLQQALSDIQLFKKDDGKNVMDLFKKN</sequence>
<evidence type="ECO:0000259" key="2">
    <source>
        <dbReference type="PROSITE" id="PS50801"/>
    </source>
</evidence>
<dbReference type="InterPro" id="IPR036513">
    <property type="entry name" value="STAS_dom_sf"/>
</dbReference>
<dbReference type="Gene3D" id="3.30.750.24">
    <property type="entry name" value="STAS domain"/>
    <property type="match status" value="1"/>
</dbReference>
<dbReference type="CDD" id="cd07041">
    <property type="entry name" value="STAS_RsbR_RsbS_like"/>
    <property type="match status" value="1"/>
</dbReference>
<proteinExistence type="predicted"/>
<protein>
    <submittedName>
        <fullName evidence="3">Anti-sigma-factor antagonist</fullName>
    </submittedName>
</protein>
<dbReference type="PANTHER" id="PTHR33745:SF3">
    <property type="entry name" value="RSBT CO-ANTAGONIST PROTEIN RSBRC"/>
    <property type="match status" value="1"/>
</dbReference>
<dbReference type="OrthoDB" id="9800154at2"/>
<dbReference type="PANTHER" id="PTHR33745">
    <property type="entry name" value="RSBT ANTAGONIST PROTEIN RSBS-RELATED"/>
    <property type="match status" value="1"/>
</dbReference>
<organism evidence="3 4">
    <name type="scientific">Mesobacillus campisalis</name>
    <dbReference type="NCBI Taxonomy" id="1408103"/>
    <lineage>
        <taxon>Bacteria</taxon>
        <taxon>Bacillati</taxon>
        <taxon>Bacillota</taxon>
        <taxon>Bacilli</taxon>
        <taxon>Bacillales</taxon>
        <taxon>Bacillaceae</taxon>
        <taxon>Mesobacillus</taxon>
    </lineage>
</organism>
<reference evidence="3 4" key="1">
    <citation type="submission" date="2015-04" db="EMBL/GenBank/DDBJ databases">
        <title>Taxonomic description and genome sequence of Bacillus campisalis sp. nov., a novel member of the genus Bacillus isolated from solar saltern.</title>
        <authorList>
            <person name="Mathan Kumar R."/>
            <person name="Kaur G."/>
            <person name="Kumar A."/>
            <person name="Singh N.K."/>
            <person name="Kaur N."/>
            <person name="Kumar N."/>
            <person name="Mayilraj S."/>
        </authorList>
    </citation>
    <scope>NUCLEOTIDE SEQUENCE [LARGE SCALE GENOMIC DNA]</scope>
    <source>
        <strain evidence="3 4">SA2-6</strain>
    </source>
</reference>
<dbReference type="AlphaFoldDB" id="A0A0M2SU01"/>
<accession>A0A0M2SU01</accession>
<dbReference type="Proteomes" id="UP000034166">
    <property type="component" value="Unassembled WGS sequence"/>
</dbReference>
<keyword evidence="1" id="KW-0597">Phosphoprotein</keyword>
<name>A0A0M2SU01_9BACI</name>
<comment type="caution">
    <text evidence="3">The sequence shown here is derived from an EMBL/GenBank/DDBJ whole genome shotgun (WGS) entry which is preliminary data.</text>
</comment>
<evidence type="ECO:0000313" key="3">
    <source>
        <dbReference type="EMBL" id="KKK37186.1"/>
    </source>
</evidence>
<gene>
    <name evidence="3" type="ORF">WQ57_14610</name>
</gene>
<feature type="domain" description="STAS" evidence="2">
    <location>
        <begin position="167"/>
        <end position="278"/>
    </location>
</feature>
<dbReference type="RefSeq" id="WP_046524524.1">
    <property type="nucleotide sequence ID" value="NZ_LAYY01000016.1"/>
</dbReference>